<dbReference type="Pfam" id="PF02737">
    <property type="entry name" value="3HCDH_N"/>
    <property type="match status" value="1"/>
</dbReference>
<feature type="binding site" evidence="3">
    <location>
        <position position="118"/>
    </location>
    <ligand>
        <name>NAD(+)</name>
        <dbReference type="ChEBI" id="CHEBI:57540"/>
    </ligand>
</feature>
<feature type="domain" description="3-hydroxyacyl-CoA dehydrogenase C-terminal" evidence="4">
    <location>
        <begin position="185"/>
        <end position="281"/>
    </location>
</feature>
<evidence type="ECO:0000256" key="2">
    <source>
        <dbReference type="PIRSR" id="PIRSR000105-1"/>
    </source>
</evidence>
<sequence>MATQTIGVIGAGTMGSGIAQLAAQYGYDVVLRDIEQDLVDDGLERIRSGLEAAESRDIIPSADDAFAHVEGTTDIEYVTDEASLIVEAVPEDMDLKKTVFEELDAQADPDVILGTNTSSLSVTEIASVTEHPERVLGMHFFNPPVKMKLLELITGHHTAEETVERAVDFAEAVGRDPIVVDDYPGFASSRLGLVLGMEAARMVQEGVASAEDIDTAMEQGYNFPMGPLKLGDYNGWDVRVEVGEYLAEELGRDVYRPPQNVKKMVRAGDYGKKTGRGFYDWDDE</sequence>
<dbReference type="InterPro" id="IPR013328">
    <property type="entry name" value="6PGD_dom2"/>
</dbReference>
<dbReference type="InterPro" id="IPR036291">
    <property type="entry name" value="NAD(P)-bd_dom_sf"/>
</dbReference>
<evidence type="ECO:0000256" key="3">
    <source>
        <dbReference type="PIRSR" id="PIRSR000105-2"/>
    </source>
</evidence>
<feature type="binding site" evidence="3">
    <location>
        <begin position="10"/>
        <end position="15"/>
    </location>
    <ligand>
        <name>NAD(+)</name>
        <dbReference type="ChEBI" id="CHEBI:57540"/>
    </ligand>
</feature>
<dbReference type="GO" id="GO:0070403">
    <property type="term" value="F:NAD+ binding"/>
    <property type="evidence" value="ECO:0007669"/>
    <property type="project" value="InterPro"/>
</dbReference>
<dbReference type="SUPFAM" id="SSF48179">
    <property type="entry name" value="6-phosphogluconate dehydrogenase C-terminal domain-like"/>
    <property type="match status" value="1"/>
</dbReference>
<dbReference type="PIRSF" id="PIRSF000105">
    <property type="entry name" value="HCDH"/>
    <property type="match status" value="1"/>
</dbReference>
<dbReference type="Pfam" id="PF00725">
    <property type="entry name" value="3HCDH"/>
    <property type="match status" value="1"/>
</dbReference>
<accession>A0AAP2Z9B9</accession>
<evidence type="ECO:0000313" key="6">
    <source>
        <dbReference type="EMBL" id="MCU4753092.1"/>
    </source>
</evidence>
<dbReference type="EMBL" id="JAOPJZ010000013">
    <property type="protein sequence ID" value="MCU4753092.1"/>
    <property type="molecule type" value="Genomic_DNA"/>
</dbReference>
<keyword evidence="7" id="KW-1185">Reference proteome</keyword>
<keyword evidence="1" id="KW-0560">Oxidoreductase</keyword>
<organism evidence="6 7">
    <name type="scientific">Natronosalvus hydrolyticus</name>
    <dbReference type="NCBI Taxonomy" id="2979988"/>
    <lineage>
        <taxon>Archaea</taxon>
        <taxon>Methanobacteriati</taxon>
        <taxon>Methanobacteriota</taxon>
        <taxon>Stenosarchaea group</taxon>
        <taxon>Halobacteria</taxon>
        <taxon>Halobacteriales</taxon>
        <taxon>Natrialbaceae</taxon>
        <taxon>Natronosalvus</taxon>
    </lineage>
</organism>
<proteinExistence type="predicted"/>
<feature type="binding site" evidence="3">
    <location>
        <position position="96"/>
    </location>
    <ligand>
        <name>NAD(+)</name>
        <dbReference type="ChEBI" id="CHEBI:57540"/>
    </ligand>
</feature>
<dbReference type="Proteomes" id="UP001321047">
    <property type="component" value="Unassembled WGS sequence"/>
</dbReference>
<feature type="binding site" evidence="3">
    <location>
        <position position="91"/>
    </location>
    <ligand>
        <name>NAD(+)</name>
        <dbReference type="ChEBI" id="CHEBI:57540"/>
    </ligand>
</feature>
<feature type="domain" description="3-hydroxyacyl-CoA dehydrogenase NAD binding" evidence="5">
    <location>
        <begin position="5"/>
        <end position="182"/>
    </location>
</feature>
<dbReference type="InterPro" id="IPR006108">
    <property type="entry name" value="3HC_DH_C"/>
</dbReference>
<gene>
    <name evidence="6" type="ORF">OB919_14090</name>
</gene>
<dbReference type="GO" id="GO:0016616">
    <property type="term" value="F:oxidoreductase activity, acting on the CH-OH group of donors, NAD or NADP as acceptor"/>
    <property type="evidence" value="ECO:0007669"/>
    <property type="project" value="InterPro"/>
</dbReference>
<dbReference type="FunFam" id="3.40.50.720:FF:000009">
    <property type="entry name" value="Fatty oxidation complex, alpha subunit"/>
    <property type="match status" value="1"/>
</dbReference>
<protein>
    <submittedName>
        <fullName evidence="6">3-hydroxyacyl-CoA dehydrogenase family protein</fullName>
    </submittedName>
</protein>
<dbReference type="Gene3D" id="3.40.50.720">
    <property type="entry name" value="NAD(P)-binding Rossmann-like Domain"/>
    <property type="match status" value="1"/>
</dbReference>
<feature type="site" description="Important for catalytic activity" evidence="2">
    <location>
        <position position="139"/>
    </location>
</feature>
<dbReference type="PANTHER" id="PTHR48075">
    <property type="entry name" value="3-HYDROXYACYL-COA DEHYDROGENASE FAMILY PROTEIN"/>
    <property type="match status" value="1"/>
</dbReference>
<comment type="caution">
    <text evidence="6">The sequence shown here is derived from an EMBL/GenBank/DDBJ whole genome shotgun (WGS) entry which is preliminary data.</text>
</comment>
<dbReference type="InterPro" id="IPR008927">
    <property type="entry name" value="6-PGluconate_DH-like_C_sf"/>
</dbReference>
<name>A0AAP2Z9B9_9EURY</name>
<dbReference type="SUPFAM" id="SSF51735">
    <property type="entry name" value="NAD(P)-binding Rossmann-fold domains"/>
    <property type="match status" value="1"/>
</dbReference>
<dbReference type="PANTHER" id="PTHR48075:SF5">
    <property type="entry name" value="3-HYDROXYBUTYRYL-COA DEHYDROGENASE"/>
    <property type="match status" value="1"/>
</dbReference>
<dbReference type="InterPro" id="IPR022694">
    <property type="entry name" value="3-OHacyl-CoA_DH"/>
</dbReference>
<dbReference type="GO" id="GO:0006631">
    <property type="term" value="P:fatty acid metabolic process"/>
    <property type="evidence" value="ECO:0007669"/>
    <property type="project" value="InterPro"/>
</dbReference>
<keyword evidence="3" id="KW-0520">NAD</keyword>
<evidence type="ECO:0000259" key="4">
    <source>
        <dbReference type="Pfam" id="PF00725"/>
    </source>
</evidence>
<dbReference type="AlphaFoldDB" id="A0AAP2Z9B9"/>
<dbReference type="RefSeq" id="WP_342809417.1">
    <property type="nucleotide sequence ID" value="NZ_JAOPJZ010000013.1"/>
</dbReference>
<evidence type="ECO:0000313" key="7">
    <source>
        <dbReference type="Proteomes" id="UP001321047"/>
    </source>
</evidence>
<feature type="binding site" evidence="3">
    <location>
        <position position="142"/>
    </location>
    <ligand>
        <name>NAD(+)</name>
        <dbReference type="ChEBI" id="CHEBI:57540"/>
    </ligand>
</feature>
<feature type="binding site" evidence="3">
    <location>
        <position position="273"/>
    </location>
    <ligand>
        <name>NAD(+)</name>
        <dbReference type="ChEBI" id="CHEBI:57540"/>
    </ligand>
</feature>
<dbReference type="InterPro" id="IPR006176">
    <property type="entry name" value="3-OHacyl-CoA_DH_NAD-bd"/>
</dbReference>
<dbReference type="Gene3D" id="1.10.1040.10">
    <property type="entry name" value="N-(1-d-carboxylethyl)-l-norvaline Dehydrogenase, domain 2"/>
    <property type="match status" value="1"/>
</dbReference>
<feature type="binding site" evidence="3">
    <location>
        <position position="33"/>
    </location>
    <ligand>
        <name>NAD(+)</name>
        <dbReference type="ChEBI" id="CHEBI:57540"/>
    </ligand>
</feature>
<evidence type="ECO:0000256" key="1">
    <source>
        <dbReference type="ARBA" id="ARBA00023002"/>
    </source>
</evidence>
<evidence type="ECO:0000259" key="5">
    <source>
        <dbReference type="Pfam" id="PF02737"/>
    </source>
</evidence>
<reference evidence="6 7" key="1">
    <citation type="submission" date="2022-09" db="EMBL/GenBank/DDBJ databases">
        <title>Enrichment on poylsaccharides allowed isolation of novel metabolic and taxonomic groups of Haloarchaea.</title>
        <authorList>
            <person name="Sorokin D.Y."/>
            <person name="Elcheninov A.G."/>
            <person name="Khizhniak T.V."/>
            <person name="Kolganova T.V."/>
            <person name="Kublanov I.V."/>
        </authorList>
    </citation>
    <scope>NUCLEOTIDE SEQUENCE [LARGE SCALE GENOMIC DNA]</scope>
    <source>
        <strain evidence="6 7">AArc-curdl1</strain>
    </source>
</reference>